<sequence>MNWTKSNDKQNFQAIGAGAWREEEEGKRGTGRRRQQQQAKSQQRRRDVPLPFPLTAAAIAAIAAVAAAVPRQVDHNPAIHHRAGYARRSRSCVVVLEFPKARPVPVPSPAPRLQHSASCRSSILKYCPPGLSATGPRAYGIPHRAVVQACRSGLSSGRTGRDETRDIRLRLHTKKEATTLYPYLNLTTPTAQRPQTQDNICTPYLQHSHWPASASALDKLALVSSPYLKLGACCGPSSLPIAREEGGGVGDRSACSNPDPDFFPFVQQPSFAAACPGIIVAKRTKKEEPSLNPTKSSILDPPAAATIEPLVRS</sequence>
<keyword evidence="2" id="KW-0472">Membrane</keyword>
<evidence type="ECO:0000313" key="3">
    <source>
        <dbReference type="EMBL" id="PMD17085.1"/>
    </source>
</evidence>
<organism evidence="3 4">
    <name type="scientific">Hyaloscypha hepaticicola</name>
    <dbReference type="NCBI Taxonomy" id="2082293"/>
    <lineage>
        <taxon>Eukaryota</taxon>
        <taxon>Fungi</taxon>
        <taxon>Dikarya</taxon>
        <taxon>Ascomycota</taxon>
        <taxon>Pezizomycotina</taxon>
        <taxon>Leotiomycetes</taxon>
        <taxon>Helotiales</taxon>
        <taxon>Hyaloscyphaceae</taxon>
        <taxon>Hyaloscypha</taxon>
    </lineage>
</organism>
<keyword evidence="4" id="KW-1185">Reference proteome</keyword>
<accession>A0A2J6PSS9</accession>
<feature type="compositionally biased region" description="Polar residues" evidence="1">
    <location>
        <begin position="1"/>
        <end position="13"/>
    </location>
</feature>
<reference evidence="3 4" key="1">
    <citation type="submission" date="2016-05" db="EMBL/GenBank/DDBJ databases">
        <title>A degradative enzymes factory behind the ericoid mycorrhizal symbiosis.</title>
        <authorList>
            <consortium name="DOE Joint Genome Institute"/>
            <person name="Martino E."/>
            <person name="Morin E."/>
            <person name="Grelet G."/>
            <person name="Kuo A."/>
            <person name="Kohler A."/>
            <person name="Daghino S."/>
            <person name="Barry K."/>
            <person name="Choi C."/>
            <person name="Cichocki N."/>
            <person name="Clum A."/>
            <person name="Copeland A."/>
            <person name="Hainaut M."/>
            <person name="Haridas S."/>
            <person name="Labutti K."/>
            <person name="Lindquist E."/>
            <person name="Lipzen A."/>
            <person name="Khouja H.-R."/>
            <person name="Murat C."/>
            <person name="Ohm R."/>
            <person name="Olson A."/>
            <person name="Spatafora J."/>
            <person name="Veneault-Fourrey C."/>
            <person name="Henrissat B."/>
            <person name="Grigoriev I."/>
            <person name="Martin F."/>
            <person name="Perotto S."/>
        </authorList>
    </citation>
    <scope>NUCLEOTIDE SEQUENCE [LARGE SCALE GENOMIC DNA]</scope>
    <source>
        <strain evidence="3 4">UAMH 7357</strain>
    </source>
</reference>
<feature type="transmembrane region" description="Helical" evidence="2">
    <location>
        <begin position="50"/>
        <end position="69"/>
    </location>
</feature>
<protein>
    <submittedName>
        <fullName evidence="3">Uncharacterized protein</fullName>
    </submittedName>
</protein>
<dbReference type="Proteomes" id="UP000235672">
    <property type="component" value="Unassembled WGS sequence"/>
</dbReference>
<dbReference type="EMBL" id="KZ613501">
    <property type="protein sequence ID" value="PMD17085.1"/>
    <property type="molecule type" value="Genomic_DNA"/>
</dbReference>
<keyword evidence="2" id="KW-0812">Transmembrane</keyword>
<proteinExistence type="predicted"/>
<keyword evidence="2" id="KW-1133">Transmembrane helix</keyword>
<feature type="region of interest" description="Disordered" evidence="1">
    <location>
        <begin position="1"/>
        <end position="49"/>
    </location>
</feature>
<evidence type="ECO:0000256" key="1">
    <source>
        <dbReference type="SAM" id="MobiDB-lite"/>
    </source>
</evidence>
<name>A0A2J6PSS9_9HELO</name>
<dbReference type="AlphaFoldDB" id="A0A2J6PSS9"/>
<evidence type="ECO:0000256" key="2">
    <source>
        <dbReference type="SAM" id="Phobius"/>
    </source>
</evidence>
<gene>
    <name evidence="3" type="ORF">NA56DRAFT_707959</name>
</gene>
<feature type="region of interest" description="Disordered" evidence="1">
    <location>
        <begin position="285"/>
        <end position="313"/>
    </location>
</feature>
<evidence type="ECO:0000313" key="4">
    <source>
        <dbReference type="Proteomes" id="UP000235672"/>
    </source>
</evidence>